<dbReference type="Gene3D" id="3.40.50.410">
    <property type="entry name" value="von Willebrand factor, type A domain"/>
    <property type="match status" value="1"/>
</dbReference>
<dbReference type="InterPro" id="IPR029062">
    <property type="entry name" value="Class_I_gatase-like"/>
</dbReference>
<keyword evidence="1" id="KW-0472">Membrane</keyword>
<dbReference type="SMART" id="SM00327">
    <property type="entry name" value="VWA"/>
    <property type="match status" value="2"/>
</dbReference>
<name>A0A497E3C8_UNCAE</name>
<dbReference type="SUPFAM" id="SSF53300">
    <property type="entry name" value="vWA-like"/>
    <property type="match status" value="2"/>
</dbReference>
<evidence type="ECO:0000313" key="3">
    <source>
        <dbReference type="EMBL" id="RLE08548.1"/>
    </source>
</evidence>
<dbReference type="InterPro" id="IPR036465">
    <property type="entry name" value="vWFA_dom_sf"/>
</dbReference>
<dbReference type="PROSITE" id="PS50234">
    <property type="entry name" value="VWFA"/>
    <property type="match status" value="2"/>
</dbReference>
<reference evidence="3 4" key="1">
    <citation type="submission" date="2018-06" db="EMBL/GenBank/DDBJ databases">
        <title>Extensive metabolic versatility and redundancy in microbially diverse, dynamic hydrothermal sediments.</title>
        <authorList>
            <person name="Dombrowski N."/>
            <person name="Teske A."/>
            <person name="Baker B.J."/>
        </authorList>
    </citation>
    <scope>NUCLEOTIDE SEQUENCE [LARGE SCALE GENOMIC DNA]</scope>
    <source>
        <strain evidence="3">B47_G16</strain>
    </source>
</reference>
<comment type="caution">
    <text evidence="3">The sequence shown here is derived from an EMBL/GenBank/DDBJ whole genome shotgun (WGS) entry which is preliminary data.</text>
</comment>
<dbReference type="CDD" id="cd00198">
    <property type="entry name" value="vWFA"/>
    <property type="match status" value="2"/>
</dbReference>
<keyword evidence="1" id="KW-0812">Transmembrane</keyword>
<proteinExistence type="predicted"/>
<feature type="transmembrane region" description="Helical" evidence="1">
    <location>
        <begin position="37"/>
        <end position="57"/>
    </location>
</feature>
<feature type="domain" description="VWFA" evidence="2">
    <location>
        <begin position="67"/>
        <end position="184"/>
    </location>
</feature>
<dbReference type="PANTHER" id="PTHR37947:SF2">
    <property type="entry name" value="VON WILLEBRAND FACTOR TYPE A"/>
    <property type="match status" value="1"/>
</dbReference>
<evidence type="ECO:0000256" key="1">
    <source>
        <dbReference type="SAM" id="Phobius"/>
    </source>
</evidence>
<feature type="transmembrane region" description="Helical" evidence="1">
    <location>
        <begin position="6"/>
        <end position="25"/>
    </location>
</feature>
<dbReference type="EMBL" id="QMPZ01000091">
    <property type="protein sequence ID" value="RLE08548.1"/>
    <property type="molecule type" value="Genomic_DNA"/>
</dbReference>
<dbReference type="Pfam" id="PF00092">
    <property type="entry name" value="VWA"/>
    <property type="match status" value="1"/>
</dbReference>
<sequence length="930" mass="103913">MLVQFSRPWFLLLGLTLPLIWYISSRGYAAVSSFRKKIVLILRLIILSFLILSLAGVKVRLPTNNETVFFLVDASESITAPNKELAKDFIENSLQGMRRGDRAGIIVFGREALIESLPQTHPHLSDLRTRVNPHQTNIEEALRLAMANFPRWGNKRVVLLSDGNETVGKAVSFLDSLKKERVRVDILPLIPSRKEEALVERMIIPERVRRGEKFKVKVIAQSFQESFGVLRLYCNGVLLGEEEVELKEGENLFVFWQSLEKKGFYTYKAVLDVWEDTITQNNEVSGYTVVEGKPKLLLLTDKAEDSFNLIHLLKDQGFELEVCSSSNAPSSINEMQDYDAIILDDVSAYDFSHRQMNLLARYVRDLGGGLLALGGNNSFGLGGYQGTALEEVLPVYSGAQERLVLPTLSLVLVIDKSGSMGGGGRRASDSSSKLFLAKKAALAVANLLTGYERIGILSFDTVPRWTVPLQSAADKASISRRLAALVAGGGTSLFPALKEAFDKLKEEKRVSRHVIVLSDGLSDKGEFEKLVKEMVNAKITVSTVAIGEDADLELMKNIARWGKGKAYYTEDVTTLPRIFTTEALRITRRLTVSESFVPSVKRDSPILSGIDWKNVPPLNGYVVTTAKKVSNVHLFSPRKDPLLVTWRYGLGRAAAFTCDLEGVWSKSWQDWPEYPKFLVNLINWVLPSGKGILFPLVRIKGTEGHIIVDAIDEEGNFVNFLPLQAKVVKPQDEEEVVLLSQTAPGRYEGTFSASEIGPYMISVFDEKGSFGPKVTGAVIPYSPEYRRLFSNEDLLVQLTSETGGRILKPTDQVFGKSRIALSSPQEIWPLLVLLASLLLLADIAVRTVSSHLWKLLLREAGLALKMGTNLFLSLRSGSLEDYTRLVKEKKEAQRERWLSKVFKSQSEADKSYYKLLSYLAHRRRKEKDED</sequence>
<dbReference type="Gene3D" id="3.40.50.880">
    <property type="match status" value="2"/>
</dbReference>
<keyword evidence="1" id="KW-1133">Transmembrane helix</keyword>
<evidence type="ECO:0000313" key="4">
    <source>
        <dbReference type="Proteomes" id="UP000279422"/>
    </source>
</evidence>
<dbReference type="SUPFAM" id="SSF52317">
    <property type="entry name" value="Class I glutamine amidotransferase-like"/>
    <property type="match status" value="1"/>
</dbReference>
<gene>
    <name evidence="3" type="ORF">DRJ00_06100</name>
</gene>
<evidence type="ECO:0000259" key="2">
    <source>
        <dbReference type="PROSITE" id="PS50234"/>
    </source>
</evidence>
<dbReference type="Pfam" id="PF13519">
    <property type="entry name" value="VWA_2"/>
    <property type="match status" value="1"/>
</dbReference>
<feature type="domain" description="VWFA" evidence="2">
    <location>
        <begin position="409"/>
        <end position="584"/>
    </location>
</feature>
<protein>
    <recommendedName>
        <fullName evidence="2">VWFA domain-containing protein</fullName>
    </recommendedName>
</protein>
<organism evidence="3 4">
    <name type="scientific">Aerophobetes bacterium</name>
    <dbReference type="NCBI Taxonomy" id="2030807"/>
    <lineage>
        <taxon>Bacteria</taxon>
        <taxon>Candidatus Aerophobota</taxon>
    </lineage>
</organism>
<dbReference type="AlphaFoldDB" id="A0A497E3C8"/>
<dbReference type="InterPro" id="IPR002035">
    <property type="entry name" value="VWF_A"/>
</dbReference>
<dbReference type="PANTHER" id="PTHR37947">
    <property type="entry name" value="BLL2462 PROTEIN"/>
    <property type="match status" value="1"/>
</dbReference>
<accession>A0A497E3C8</accession>
<dbReference type="Proteomes" id="UP000279422">
    <property type="component" value="Unassembled WGS sequence"/>
</dbReference>